<keyword evidence="4" id="KW-1185">Reference proteome</keyword>
<evidence type="ECO:0000256" key="1">
    <source>
        <dbReference type="ARBA" id="ARBA00022737"/>
    </source>
</evidence>
<feature type="repeat" description="NHL" evidence="2">
    <location>
        <begin position="370"/>
        <end position="398"/>
    </location>
</feature>
<protein>
    <submittedName>
        <fullName evidence="3">Uncharacterized protein</fullName>
    </submittedName>
</protein>
<dbReference type="PROSITE" id="PS51125">
    <property type="entry name" value="NHL"/>
    <property type="match status" value="1"/>
</dbReference>
<evidence type="ECO:0000256" key="2">
    <source>
        <dbReference type="PROSITE-ProRule" id="PRU00504"/>
    </source>
</evidence>
<keyword evidence="1" id="KW-0677">Repeat</keyword>
<dbReference type="PANTHER" id="PTHR24104:SF25">
    <property type="entry name" value="PROTEIN LIN-41"/>
    <property type="match status" value="1"/>
</dbReference>
<dbReference type="InterPro" id="IPR050952">
    <property type="entry name" value="TRIM-NHL_E3_ligases"/>
</dbReference>
<name>A0ABN8MBS7_9CNID</name>
<feature type="non-terminal residue" evidence="3">
    <location>
        <position position="1"/>
    </location>
</feature>
<dbReference type="Proteomes" id="UP001159427">
    <property type="component" value="Unassembled WGS sequence"/>
</dbReference>
<sequence>GRTLELFVFQGWSNSTICGFVACSCCDIQGFYSLLDCRYFRCILQVYRCLSREENFHCSMDLISCAVLALKFGADVVWRMQRKEWLKKLKEGESIVDGSFLQLFLTETDQLELKLDQISRKELGASRVSYKEGLTIVNEVLNKIGKIGEDETPAATMTVSGKSTFYAVNTVVDIVDSMTGNLKSLKVTDLDEKDRKLVDEAKEAFGKASTEASKAFSNPSLKATQRVHAMSICIMAKILKHMDDPVIALPSCKSYLNELYSLQQIQDSFCSLVTGKGSVDKEIVRDVCYLNRLLFEVIHRVSEKEGFWSWPPIIIRKDDKIIYRLDPLRDVRVTKVLCSKSRKKDVLSNVTEVTVAWSFGAEEPDTKLISPQDVTTDHHGHFIVADNGDRCIKVFNNSGKFVKSFSPLPRHQVDEEICSVVTDREDNIFVLTKIDKYHHKVDLFDKDGKLLKRFPLEEGLVSCSPVINDSNELFVVIENQKNDSKHSTVYAYRSDGKSINHKGFGQDILMEPMDMTVASGGLLMVLNRDGHVVTFDKDGKHLPERDFYHKGDSPANALAFHSESEHVVISSLGPGFFVNISIYDKRRTCVHNIYQGGEQMTKKEQRECVPPKIALTKDGNIAVLAGSVGECKVVVL</sequence>
<proteinExistence type="predicted"/>
<dbReference type="InterPro" id="IPR011042">
    <property type="entry name" value="6-blade_b-propeller_TolB-like"/>
</dbReference>
<comment type="caution">
    <text evidence="3">The sequence shown here is derived from an EMBL/GenBank/DDBJ whole genome shotgun (WGS) entry which is preliminary data.</text>
</comment>
<evidence type="ECO:0000313" key="3">
    <source>
        <dbReference type="EMBL" id="CAH3027108.1"/>
    </source>
</evidence>
<dbReference type="PANTHER" id="PTHR24104">
    <property type="entry name" value="E3 UBIQUITIN-PROTEIN LIGASE NHLRC1-RELATED"/>
    <property type="match status" value="1"/>
</dbReference>
<organism evidence="3 4">
    <name type="scientific">Porites evermanni</name>
    <dbReference type="NCBI Taxonomy" id="104178"/>
    <lineage>
        <taxon>Eukaryota</taxon>
        <taxon>Metazoa</taxon>
        <taxon>Cnidaria</taxon>
        <taxon>Anthozoa</taxon>
        <taxon>Hexacorallia</taxon>
        <taxon>Scleractinia</taxon>
        <taxon>Fungiina</taxon>
        <taxon>Poritidae</taxon>
        <taxon>Porites</taxon>
    </lineage>
</organism>
<evidence type="ECO:0000313" key="4">
    <source>
        <dbReference type="Proteomes" id="UP001159427"/>
    </source>
</evidence>
<accession>A0ABN8MBS7</accession>
<reference evidence="3 4" key="1">
    <citation type="submission" date="2022-05" db="EMBL/GenBank/DDBJ databases">
        <authorList>
            <consortium name="Genoscope - CEA"/>
            <person name="William W."/>
        </authorList>
    </citation>
    <scope>NUCLEOTIDE SEQUENCE [LARGE SCALE GENOMIC DNA]</scope>
</reference>
<gene>
    <name evidence="3" type="ORF">PEVE_00030747</name>
</gene>
<dbReference type="SUPFAM" id="SSF101898">
    <property type="entry name" value="NHL repeat"/>
    <property type="match status" value="1"/>
</dbReference>
<dbReference type="InterPro" id="IPR001258">
    <property type="entry name" value="NHL_repeat"/>
</dbReference>
<dbReference type="Gene3D" id="2.120.10.30">
    <property type="entry name" value="TolB, C-terminal domain"/>
    <property type="match status" value="1"/>
</dbReference>
<dbReference type="EMBL" id="CALNXI010000437">
    <property type="protein sequence ID" value="CAH3027108.1"/>
    <property type="molecule type" value="Genomic_DNA"/>
</dbReference>